<accession>A0A7T5RJS6</accession>
<proteinExistence type="predicted"/>
<organism evidence="1 2">
    <name type="scientific">Candidatus Sungiibacteriota bacterium</name>
    <dbReference type="NCBI Taxonomy" id="2750080"/>
    <lineage>
        <taxon>Bacteria</taxon>
        <taxon>Candidatus Sungiibacteriota</taxon>
    </lineage>
</organism>
<gene>
    <name evidence="1" type="ORF">HYW89_00555</name>
</gene>
<evidence type="ECO:0000313" key="1">
    <source>
        <dbReference type="EMBL" id="QQG45414.1"/>
    </source>
</evidence>
<reference evidence="1 2" key="1">
    <citation type="submission" date="2020-07" db="EMBL/GenBank/DDBJ databases">
        <title>Huge and variable diversity of episymbiotic CPR bacteria and DPANN archaea in groundwater ecosystems.</title>
        <authorList>
            <person name="He C.Y."/>
            <person name="Keren R."/>
            <person name="Whittaker M."/>
            <person name="Farag I.F."/>
            <person name="Doudna J."/>
            <person name="Cate J.H.D."/>
            <person name="Banfield J.F."/>
        </authorList>
    </citation>
    <scope>NUCLEOTIDE SEQUENCE [LARGE SCALE GENOMIC DNA]</scope>
    <source>
        <strain evidence="1">NC_groundwater_541_Ag_S-0.1um_46_50</strain>
    </source>
</reference>
<name>A0A7T5RJS6_9BACT</name>
<evidence type="ECO:0000313" key="2">
    <source>
        <dbReference type="Proteomes" id="UP000595618"/>
    </source>
</evidence>
<dbReference type="Proteomes" id="UP000595618">
    <property type="component" value="Chromosome"/>
</dbReference>
<dbReference type="EMBL" id="CP066690">
    <property type="protein sequence ID" value="QQG45414.1"/>
    <property type="molecule type" value="Genomic_DNA"/>
</dbReference>
<sequence length="219" mass="24237">MENMVSLKQSHEVMAKLGTKADWSRVSSGVAQAIIENPNIGEEFTRYLLNLGSVVVVTTDGIEIPESGRIHVVAVPVNESRDWIKAVKAAGPNTDKGWDIWRMGDQYPPSKTGSGLKKVLLVNFGKYMNGRAAALWGKSQKLVPITPRTGFAIGEHCPNLPKDLGMDPMGVISLKECSFQGRPNVTDVWFDRSERGAGHLWLDDEFSDGYWFGFVRKSK</sequence>
<protein>
    <submittedName>
        <fullName evidence="1">Uncharacterized protein</fullName>
    </submittedName>
</protein>
<dbReference type="AlphaFoldDB" id="A0A7T5RJS6"/>